<keyword evidence="3" id="KW-1185">Reference proteome</keyword>
<evidence type="ECO:0000256" key="1">
    <source>
        <dbReference type="SAM" id="MobiDB-lite"/>
    </source>
</evidence>
<dbReference type="Proteomes" id="UP000691718">
    <property type="component" value="Unassembled WGS sequence"/>
</dbReference>
<organism evidence="2 3">
    <name type="scientific">Parnassius apollo</name>
    <name type="common">Apollo butterfly</name>
    <name type="synonym">Papilio apollo</name>
    <dbReference type="NCBI Taxonomy" id="110799"/>
    <lineage>
        <taxon>Eukaryota</taxon>
        <taxon>Metazoa</taxon>
        <taxon>Ecdysozoa</taxon>
        <taxon>Arthropoda</taxon>
        <taxon>Hexapoda</taxon>
        <taxon>Insecta</taxon>
        <taxon>Pterygota</taxon>
        <taxon>Neoptera</taxon>
        <taxon>Endopterygota</taxon>
        <taxon>Lepidoptera</taxon>
        <taxon>Glossata</taxon>
        <taxon>Ditrysia</taxon>
        <taxon>Papilionoidea</taxon>
        <taxon>Papilionidae</taxon>
        <taxon>Parnassiinae</taxon>
        <taxon>Parnassini</taxon>
        <taxon>Parnassius</taxon>
        <taxon>Parnassius</taxon>
    </lineage>
</organism>
<proteinExistence type="predicted"/>
<protein>
    <submittedName>
        <fullName evidence="2">(apollo) hypothetical protein</fullName>
    </submittedName>
</protein>
<gene>
    <name evidence="2" type="ORF">PAPOLLO_LOCUS76</name>
</gene>
<dbReference type="AlphaFoldDB" id="A0A8S3VY73"/>
<feature type="region of interest" description="Disordered" evidence="1">
    <location>
        <begin position="1"/>
        <end position="23"/>
    </location>
</feature>
<accession>A0A8S3VY73</accession>
<comment type="caution">
    <text evidence="2">The sequence shown here is derived from an EMBL/GenBank/DDBJ whole genome shotgun (WGS) entry which is preliminary data.</text>
</comment>
<evidence type="ECO:0000313" key="3">
    <source>
        <dbReference type="Proteomes" id="UP000691718"/>
    </source>
</evidence>
<sequence length="106" mass="12444">MKFNSDIPNAPFKRKSTNQQKEVSMKPCLIEALFKPTEWTSTSTEPARIQSHVVSVSHQYPDQETTIFHEKRKVALINRSQHSNPSSDRDEYNNKLYTLWRNTKSY</sequence>
<dbReference type="EMBL" id="CAJQZP010000001">
    <property type="protein sequence ID" value="CAG4929781.1"/>
    <property type="molecule type" value="Genomic_DNA"/>
</dbReference>
<evidence type="ECO:0000313" key="2">
    <source>
        <dbReference type="EMBL" id="CAG4929781.1"/>
    </source>
</evidence>
<name>A0A8S3VY73_PARAO</name>
<reference evidence="2" key="1">
    <citation type="submission" date="2021-04" db="EMBL/GenBank/DDBJ databases">
        <authorList>
            <person name="Tunstrom K."/>
        </authorList>
    </citation>
    <scope>NUCLEOTIDE SEQUENCE</scope>
</reference>